<dbReference type="Proteomes" id="UP000030993">
    <property type="component" value="Unassembled WGS sequence"/>
</dbReference>
<evidence type="ECO:0000259" key="3">
    <source>
        <dbReference type="Pfam" id="PF20454"/>
    </source>
</evidence>
<evidence type="ECO:0008006" key="6">
    <source>
        <dbReference type="Google" id="ProtNLM"/>
    </source>
</evidence>
<dbReference type="GO" id="GO:0004519">
    <property type="term" value="F:endonuclease activity"/>
    <property type="evidence" value="ECO:0007669"/>
    <property type="project" value="InterPro"/>
</dbReference>
<feature type="region of interest" description="Disordered" evidence="1">
    <location>
        <begin position="587"/>
        <end position="610"/>
    </location>
</feature>
<protein>
    <recommendedName>
        <fullName evidence="6">Terminase</fullName>
    </recommendedName>
</protein>
<dbReference type="HAMAP" id="MF_04144">
    <property type="entry name" value="TERL_LAMBDA"/>
    <property type="match status" value="1"/>
</dbReference>
<comment type="caution">
    <text evidence="4">The sequence shown here is derived from an EMBL/GenBank/DDBJ whole genome shotgun (WGS) entry which is preliminary data.</text>
</comment>
<reference evidence="4 5" key="1">
    <citation type="journal article" date="2013" name="PLoS ONE">
        <title>Identification and characterization of three novel lipases belonging to families II and V from Anaerovibrio lipolyticus 5ST.</title>
        <authorList>
            <person name="Prive F."/>
            <person name="Kaderbhai N.N."/>
            <person name="Girdwood S."/>
            <person name="Worgan H.J."/>
            <person name="Pinloche E."/>
            <person name="Scollan N.D."/>
            <person name="Huws S.A."/>
            <person name="Newbold C.J."/>
        </authorList>
    </citation>
    <scope>NUCLEOTIDE SEQUENCE [LARGE SCALE GENOMIC DNA]</scope>
    <source>
        <strain evidence="4 5">5S</strain>
    </source>
</reference>
<dbReference type="GO" id="GO:0016887">
    <property type="term" value="F:ATP hydrolysis activity"/>
    <property type="evidence" value="ECO:0007669"/>
    <property type="project" value="InterPro"/>
</dbReference>
<dbReference type="Pfam" id="PF05876">
    <property type="entry name" value="GpA_ATPase"/>
    <property type="match status" value="1"/>
</dbReference>
<dbReference type="InterPro" id="IPR027417">
    <property type="entry name" value="P-loop_NTPase"/>
</dbReference>
<dbReference type="InterPro" id="IPR008866">
    <property type="entry name" value="Phage_lambda_GpA-like"/>
</dbReference>
<dbReference type="Gene3D" id="3.40.50.300">
    <property type="entry name" value="P-loop containing nucleotide triphosphate hydrolases"/>
    <property type="match status" value="1"/>
</dbReference>
<dbReference type="AlphaFoldDB" id="A0A0B2JVJ4"/>
<proteinExistence type="inferred from homology"/>
<evidence type="ECO:0000256" key="1">
    <source>
        <dbReference type="SAM" id="MobiDB-lite"/>
    </source>
</evidence>
<name>A0A0B2JVJ4_9FIRM</name>
<feature type="domain" description="Terminase large subunit GpA endonuclease" evidence="3">
    <location>
        <begin position="311"/>
        <end position="583"/>
    </location>
</feature>
<dbReference type="InterPro" id="IPR046454">
    <property type="entry name" value="GpA_endonuclease"/>
</dbReference>
<evidence type="ECO:0000313" key="5">
    <source>
        <dbReference type="Proteomes" id="UP000030993"/>
    </source>
</evidence>
<feature type="compositionally biased region" description="Acidic residues" evidence="1">
    <location>
        <begin position="589"/>
        <end position="602"/>
    </location>
</feature>
<evidence type="ECO:0000313" key="4">
    <source>
        <dbReference type="EMBL" id="KHM52350.1"/>
    </source>
</evidence>
<dbReference type="EMBL" id="JSCE01000105">
    <property type="protein sequence ID" value="KHM52350.1"/>
    <property type="molecule type" value="Genomic_DNA"/>
</dbReference>
<dbReference type="GO" id="GO:0005524">
    <property type="term" value="F:ATP binding"/>
    <property type="evidence" value="ECO:0007669"/>
    <property type="project" value="InterPro"/>
</dbReference>
<organism evidence="4 5">
    <name type="scientific">Anaerovibrio lipolyticus</name>
    <dbReference type="NCBI Taxonomy" id="82374"/>
    <lineage>
        <taxon>Bacteria</taxon>
        <taxon>Bacillati</taxon>
        <taxon>Bacillota</taxon>
        <taxon>Negativicutes</taxon>
        <taxon>Selenomonadales</taxon>
        <taxon>Selenomonadaceae</taxon>
        <taxon>Anaerovibrio</taxon>
    </lineage>
</organism>
<accession>A0A0B2JVJ4</accession>
<feature type="domain" description="Phage terminase large subunit GpA ATPase" evidence="2">
    <location>
        <begin position="54"/>
        <end position="298"/>
    </location>
</feature>
<dbReference type="InterPro" id="IPR046453">
    <property type="entry name" value="GpA_ATPase"/>
</dbReference>
<sequence length="610" mass="69273">MRGGCTVAGRRKKQRNELDYPDWILNALAVLKPPEKLTVSEWADKYRILSELDSASPGHWRTSKTPYLRKVMDAFNDDFVHDISFCAGSQLGKTTAEQNMLGYAVAQDPGPMLVVYPTKELAKFTSEKRLQPMIRLSPALSKKFKERESKDLELAFDSMYIALTGANSASDLSSRPVRYVFFDEIDKFPKWTGTEASPLELAAERTKTFYNYKIVKVSSPTLEKGNIWQGWLTADVQYRYYVPCPHCGEMQILEFGQIKWPDGADENEAKAAACYECKYCHESIDDRHKPAMLRGGEWQGVHQKSGRPAKVAFHLNSIYSPWLTFGDVAAKFIVSKDEPALLMNFINSWLAEPWEDKSSRLKSDVVMAKALPYDKGRMPAAAQLLTVGVDVQLDHFYYSVRAWGPHMTSWLVDWGKVYTWPDIETVIYRDYADTNGEIHNINLACIDSGYNTDEVYAFCAYHMEVAVPTKGASRPLKTRYTSSAIDKSQAGFGLFLYEMDTTQMKNFIASRIGIDPGAPGSWNVYRDIEREYADQICSEQRVEKKDKKGRTSIVWEKIGSHTANHLLDCETNNVLAAEKLGVRFLIESQPEDPEDEEPEDDWLGVGKDWI</sequence>
<dbReference type="STRING" id="82374.NZ47_05370"/>
<evidence type="ECO:0000259" key="2">
    <source>
        <dbReference type="Pfam" id="PF05876"/>
    </source>
</evidence>
<gene>
    <name evidence="4" type="ORF">NZ47_05370</name>
</gene>
<dbReference type="Pfam" id="PF20454">
    <property type="entry name" value="GpA_nuclease"/>
    <property type="match status" value="1"/>
</dbReference>
<keyword evidence="5" id="KW-1185">Reference proteome</keyword>